<feature type="transmembrane region" description="Helical" evidence="10">
    <location>
        <begin position="56"/>
        <end position="78"/>
    </location>
</feature>
<keyword evidence="5" id="KW-0297">G-protein coupled receptor</keyword>
<reference evidence="12" key="2">
    <citation type="journal article" date="2016" name="Data Brief">
        <title>Curated eutherian third party data gene data sets.</title>
        <authorList>
            <person name="Premzl M."/>
        </authorList>
    </citation>
    <scope>NUCLEOTIDE SEQUENCE</scope>
</reference>
<dbReference type="PRINTS" id="PR02108">
    <property type="entry name" value="MRGPCRFAMILY"/>
</dbReference>
<name>W8W3L3_LOXAF</name>
<protein>
    <submittedName>
        <fullName evidence="12">Mas-related G protein-coupled receptor G3</fullName>
    </submittedName>
</protein>
<feature type="domain" description="G-protein coupled receptors family 1 profile" evidence="11">
    <location>
        <begin position="70"/>
        <end position="288"/>
    </location>
</feature>
<keyword evidence="7 12" id="KW-0675">Receptor</keyword>
<reference evidence="12" key="3">
    <citation type="journal article" date="2019" name="Gene Rep">
        <title>Eutherian third-party data gene collections.</title>
        <authorList>
            <person name="Premzl M."/>
        </authorList>
    </citation>
    <scope>NUCLEOTIDE SEQUENCE</scope>
</reference>
<feature type="transmembrane region" description="Helical" evidence="10">
    <location>
        <begin position="165"/>
        <end position="193"/>
    </location>
</feature>
<keyword evidence="8" id="KW-0807">Transducer</keyword>
<dbReference type="PRINTS" id="PR00237">
    <property type="entry name" value="GPCRRHODOPSN"/>
</dbReference>
<gene>
    <name evidence="12" type="primary">MGRG3</name>
</gene>
<dbReference type="InterPro" id="IPR026234">
    <property type="entry name" value="MRGPCRFAMILY"/>
</dbReference>
<evidence type="ECO:0000256" key="10">
    <source>
        <dbReference type="SAM" id="Phobius"/>
    </source>
</evidence>
<organism evidence="12">
    <name type="scientific">Loxodonta africana</name>
    <name type="common">African elephant</name>
    <dbReference type="NCBI Taxonomy" id="9785"/>
    <lineage>
        <taxon>Eukaryota</taxon>
        <taxon>Metazoa</taxon>
        <taxon>Chordata</taxon>
        <taxon>Craniata</taxon>
        <taxon>Vertebrata</taxon>
        <taxon>Euteleostomi</taxon>
        <taxon>Mammalia</taxon>
        <taxon>Eutheria</taxon>
        <taxon>Afrotheria</taxon>
        <taxon>Proboscidea</taxon>
        <taxon>Elephantidae</taxon>
        <taxon>Loxodonta</taxon>
    </lineage>
</organism>
<dbReference type="Pfam" id="PF00001">
    <property type="entry name" value="7tm_1"/>
    <property type="match status" value="1"/>
</dbReference>
<dbReference type="InterPro" id="IPR000276">
    <property type="entry name" value="GPCR_Rhodpsn"/>
</dbReference>
<dbReference type="FunFam" id="1.20.1070.10:FF:000193">
    <property type="entry name" value="Mas-related G-protein coupled receptor member E"/>
    <property type="match status" value="1"/>
</dbReference>
<sequence>MFREPRNDTVGFSPSLQPWPWDTKNDLELPAVSTVTMNNTLYEFNDYFFLSYQYPVYLLIVIISLCGLVGNGIVIWLLGFCIKRNAFSVYILNLASADFAFLLRNIMFVLVHLFDTDMSIYYWLMKECTYFFYLVSLSFLMAISLECCLSVLFPLWYKCHRLAHLSAIVCALIWGLSLSPAILRILCSHFVALTCYAAYLFYHLILFFVFSEVCVSSLILVIQVQGFSKKRQSSRIYVVISLTVILGLPFGVTLVNFAFSPSFSYSYNTSHICYLLSAVNSSVNPVIYFFVGRTRQQQGQKSLREVLQSALIDDAEQCEG</sequence>
<dbReference type="PANTHER" id="PTHR11334:SF29">
    <property type="entry name" value="MAS-RELATED G-PROTEIN COUPLED RECEPTOR MEMBER X2"/>
    <property type="match status" value="1"/>
</dbReference>
<evidence type="ECO:0000256" key="4">
    <source>
        <dbReference type="ARBA" id="ARBA00022989"/>
    </source>
</evidence>
<evidence type="ECO:0000256" key="2">
    <source>
        <dbReference type="ARBA" id="ARBA00022475"/>
    </source>
</evidence>
<accession>W8W3L3</accession>
<dbReference type="PROSITE" id="PS50262">
    <property type="entry name" value="G_PROTEIN_RECEP_F1_2"/>
    <property type="match status" value="1"/>
</dbReference>
<dbReference type="GO" id="GO:0005886">
    <property type="term" value="C:plasma membrane"/>
    <property type="evidence" value="ECO:0007669"/>
    <property type="project" value="UniProtKB-SubCell"/>
</dbReference>
<evidence type="ECO:0000256" key="5">
    <source>
        <dbReference type="ARBA" id="ARBA00023040"/>
    </source>
</evidence>
<keyword evidence="2" id="KW-1003">Cell membrane</keyword>
<dbReference type="GO" id="GO:0004930">
    <property type="term" value="F:G protein-coupled receptor activity"/>
    <property type="evidence" value="ECO:0007669"/>
    <property type="project" value="UniProtKB-KW"/>
</dbReference>
<evidence type="ECO:0000256" key="3">
    <source>
        <dbReference type="ARBA" id="ARBA00022692"/>
    </source>
</evidence>
<keyword evidence="3 10" id="KW-0812">Transmembrane</keyword>
<keyword evidence="6 10" id="KW-0472">Membrane</keyword>
<dbReference type="EMBL" id="HG426182">
    <property type="protein sequence ID" value="CDG86300.1"/>
    <property type="molecule type" value="Genomic_DNA"/>
</dbReference>
<evidence type="ECO:0000256" key="6">
    <source>
        <dbReference type="ARBA" id="ARBA00023136"/>
    </source>
</evidence>
<evidence type="ECO:0000256" key="1">
    <source>
        <dbReference type="ARBA" id="ARBA00004651"/>
    </source>
</evidence>
<evidence type="ECO:0000256" key="8">
    <source>
        <dbReference type="ARBA" id="ARBA00023224"/>
    </source>
</evidence>
<feature type="transmembrane region" description="Helical" evidence="10">
    <location>
        <begin position="271"/>
        <end position="291"/>
    </location>
</feature>
<feature type="transmembrane region" description="Helical" evidence="10">
    <location>
        <begin position="199"/>
        <end position="224"/>
    </location>
</feature>
<evidence type="ECO:0000256" key="7">
    <source>
        <dbReference type="ARBA" id="ARBA00023170"/>
    </source>
</evidence>
<dbReference type="AlphaFoldDB" id="W8W3L3"/>
<keyword evidence="4 10" id="KW-1133">Transmembrane helix</keyword>
<reference evidence="12" key="1">
    <citation type="journal article" date="2014" name="Gene">
        <title>Comparative genomic analysis of eutherian Mas-related G protein-coupled receptor genes.</title>
        <authorList>
            <person name="Premzl M."/>
        </authorList>
    </citation>
    <scope>NUCLEOTIDE SEQUENCE</scope>
</reference>
<evidence type="ECO:0000256" key="9">
    <source>
        <dbReference type="ARBA" id="ARBA00061394"/>
    </source>
</evidence>
<evidence type="ECO:0000313" key="12">
    <source>
        <dbReference type="EMBL" id="CDG86300.1"/>
    </source>
</evidence>
<proteinExistence type="inferred from homology"/>
<dbReference type="InterPro" id="IPR017452">
    <property type="entry name" value="GPCR_Rhodpsn_7TM"/>
</dbReference>
<feature type="transmembrane region" description="Helical" evidence="10">
    <location>
        <begin position="90"/>
        <end position="110"/>
    </location>
</feature>
<dbReference type="SUPFAM" id="SSF81321">
    <property type="entry name" value="Family A G protein-coupled receptor-like"/>
    <property type="match status" value="1"/>
</dbReference>
<feature type="transmembrane region" description="Helical" evidence="10">
    <location>
        <begin position="130"/>
        <end position="153"/>
    </location>
</feature>
<dbReference type="PANTHER" id="PTHR11334">
    <property type="entry name" value="MAS-RELATED G-PROTEIN COUPLED RECEPTOR"/>
    <property type="match status" value="1"/>
</dbReference>
<feature type="transmembrane region" description="Helical" evidence="10">
    <location>
        <begin position="236"/>
        <end position="259"/>
    </location>
</feature>
<dbReference type="CDD" id="cd14973">
    <property type="entry name" value="7tmA_Mrgpr"/>
    <property type="match status" value="1"/>
</dbReference>
<comment type="similarity">
    <text evidence="9">Belongs to the G-protein coupled receptor 1 family. Mas subfamily.</text>
</comment>
<comment type="subcellular location">
    <subcellularLocation>
        <location evidence="1">Cell membrane</location>
        <topology evidence="1">Multi-pass membrane protein</topology>
    </subcellularLocation>
</comment>
<evidence type="ECO:0000259" key="11">
    <source>
        <dbReference type="PROSITE" id="PS50262"/>
    </source>
</evidence>
<dbReference type="Gene3D" id="1.20.1070.10">
    <property type="entry name" value="Rhodopsin 7-helix transmembrane proteins"/>
    <property type="match status" value="1"/>
</dbReference>